<dbReference type="PANTHER" id="PTHR13364:SF6">
    <property type="entry name" value="SPERMATOGENESIS-DEFECTIVE PROTEIN 39 HOMOLOG"/>
    <property type="match status" value="1"/>
</dbReference>
<keyword evidence="5" id="KW-0968">Cytoplasmic vesicle</keyword>
<proteinExistence type="predicted"/>
<evidence type="ECO:0000256" key="5">
    <source>
        <dbReference type="ARBA" id="ARBA00023329"/>
    </source>
</evidence>
<evidence type="ECO:0000313" key="7">
    <source>
        <dbReference type="Proteomes" id="UP000008237"/>
    </source>
</evidence>
<evidence type="ECO:0000256" key="2">
    <source>
        <dbReference type="ARBA" id="ARBA00004541"/>
    </source>
</evidence>
<dbReference type="GO" id="GO:0005769">
    <property type="term" value="C:early endosome"/>
    <property type="evidence" value="ECO:0007669"/>
    <property type="project" value="UniProtKB-SubCell"/>
</dbReference>
<dbReference type="InterPro" id="IPR040057">
    <property type="entry name" value="Spe-39"/>
</dbReference>
<dbReference type="Proteomes" id="UP000008237">
    <property type="component" value="Unassembled WGS sequence"/>
</dbReference>
<dbReference type="FunCoup" id="E2C575">
    <property type="interactions" value="1622"/>
</dbReference>
<reference evidence="6 7" key="1">
    <citation type="journal article" date="2010" name="Science">
        <title>Genomic comparison of the ants Camponotus floridanus and Harpegnathos saltator.</title>
        <authorList>
            <person name="Bonasio R."/>
            <person name="Zhang G."/>
            <person name="Ye C."/>
            <person name="Mutti N.S."/>
            <person name="Fang X."/>
            <person name="Qin N."/>
            <person name="Donahue G."/>
            <person name="Yang P."/>
            <person name="Li Q."/>
            <person name="Li C."/>
            <person name="Zhang P."/>
            <person name="Huang Z."/>
            <person name="Berger S.L."/>
            <person name="Reinberg D."/>
            <person name="Wang J."/>
            <person name="Liebig J."/>
        </authorList>
    </citation>
    <scope>NUCLEOTIDE SEQUENCE [LARGE SCALE GENOMIC DNA]</scope>
    <source>
        <strain evidence="6 7">R22 G/1</strain>
    </source>
</reference>
<comment type="subcellular location">
    <subcellularLocation>
        <location evidence="2">Cytoplasmic vesicle</location>
    </subcellularLocation>
    <subcellularLocation>
        <location evidence="1">Early endosome</location>
    </subcellularLocation>
    <subcellularLocation>
        <location evidence="3">Late endosome</location>
    </subcellularLocation>
</comment>
<keyword evidence="4" id="KW-0967">Endosome</keyword>
<dbReference type="OMA" id="APLEMFK"/>
<dbReference type="GO" id="GO:0007034">
    <property type="term" value="P:vacuolar transport"/>
    <property type="evidence" value="ECO:0007669"/>
    <property type="project" value="TreeGrafter"/>
</dbReference>
<dbReference type="AlphaFoldDB" id="E2C575"/>
<keyword evidence="7" id="KW-1185">Reference proteome</keyword>
<evidence type="ECO:0000256" key="3">
    <source>
        <dbReference type="ARBA" id="ARBA00004603"/>
    </source>
</evidence>
<dbReference type="GO" id="GO:0005770">
    <property type="term" value="C:late endosome"/>
    <property type="evidence" value="ECO:0007669"/>
    <property type="project" value="UniProtKB-SubCell"/>
</dbReference>
<dbReference type="PANTHER" id="PTHR13364">
    <property type="entry name" value="DEFECTIVE SPERMATOGENESIS PROTEIN 39"/>
    <property type="match status" value="1"/>
</dbReference>
<dbReference type="InParanoid" id="E2C575"/>
<organism evidence="7">
    <name type="scientific">Harpegnathos saltator</name>
    <name type="common">Jerdon's jumping ant</name>
    <dbReference type="NCBI Taxonomy" id="610380"/>
    <lineage>
        <taxon>Eukaryota</taxon>
        <taxon>Metazoa</taxon>
        <taxon>Ecdysozoa</taxon>
        <taxon>Arthropoda</taxon>
        <taxon>Hexapoda</taxon>
        <taxon>Insecta</taxon>
        <taxon>Pterygota</taxon>
        <taxon>Neoptera</taxon>
        <taxon>Endopterygota</taxon>
        <taxon>Hymenoptera</taxon>
        <taxon>Apocrita</taxon>
        <taxon>Aculeata</taxon>
        <taxon>Formicoidea</taxon>
        <taxon>Formicidae</taxon>
        <taxon>Ponerinae</taxon>
        <taxon>Ponerini</taxon>
        <taxon>Harpegnathos</taxon>
    </lineage>
</organism>
<gene>
    <name evidence="6" type="ORF">EAI_10438</name>
</gene>
<dbReference type="GO" id="GO:0006886">
    <property type="term" value="P:intracellular protein transport"/>
    <property type="evidence" value="ECO:0007669"/>
    <property type="project" value="TreeGrafter"/>
</dbReference>
<protein>
    <submittedName>
        <fullName evidence="6">Uncharacterized protein C14orf133</fullName>
    </submittedName>
</protein>
<dbReference type="OrthoDB" id="9977282at2759"/>
<accession>E2C575</accession>
<evidence type="ECO:0000256" key="1">
    <source>
        <dbReference type="ARBA" id="ARBA00004412"/>
    </source>
</evidence>
<evidence type="ECO:0000313" key="6">
    <source>
        <dbReference type="EMBL" id="EFN76896.1"/>
    </source>
</evidence>
<name>E2C575_HARSA</name>
<sequence>MTTGKDDDAFWYSSETRSFCFENNEVDQLFGISKNDTEKLWAGIPRTTISESNVKSSDDFQTTKPLLSVISEKTLSRVLALNEDKLQNLYPETSVAQTDITLRRILLGQPYSLEQYSSLASKTALLDAAISSGDGNAILVIVLFLTRTLKRSLVQRLLADRPDAVNVYIHYLFIRLQTNEITDILTYVIFLKCHTGDSSHCFFLLCLIFYSMLGHSSTAAMKNLHIIIRNIKEPNTLLQKLHNCYKAHFAILPDCKEATFLHSYIKLLEWQMTIKQKKDNEGLALNSSVLESLQYACKYHCSTPENFVVISPTTVSRDHDVSPRLYQKISLQVKATSASWDDIDRLLLTKGMLGNTKLQTCLHIEDVLKVLHKHNAPYAVLEKYLKFVDNLEKRLELAKKLSCHTIVIDIFVQQGDRAVLIDYKAKLQSQSEEYFYAESALRLPHVKWKS</sequence>
<dbReference type="STRING" id="610380.E2C575"/>
<dbReference type="EMBL" id="GL452767">
    <property type="protein sequence ID" value="EFN76896.1"/>
    <property type="molecule type" value="Genomic_DNA"/>
</dbReference>
<evidence type="ECO:0000256" key="4">
    <source>
        <dbReference type="ARBA" id="ARBA00022753"/>
    </source>
</evidence>